<dbReference type="STRING" id="1805146.AUJ27_03215"/>
<feature type="transmembrane region" description="Helical" evidence="1">
    <location>
        <begin position="95"/>
        <end position="114"/>
    </location>
</feature>
<evidence type="ECO:0000313" key="3">
    <source>
        <dbReference type="Proteomes" id="UP000183192"/>
    </source>
</evidence>
<gene>
    <name evidence="2" type="ORF">AUJ27_03215</name>
</gene>
<name>A0A1J4T811_9BACT</name>
<reference evidence="2 3" key="1">
    <citation type="journal article" date="2016" name="Environ. Microbiol.">
        <title>Genomic resolution of a cold subsurface aquifer community provides metabolic insights for novel microbes adapted to high CO concentrations.</title>
        <authorList>
            <person name="Probst A.J."/>
            <person name="Castelle C.J."/>
            <person name="Singh A."/>
            <person name="Brown C.T."/>
            <person name="Anantharaman K."/>
            <person name="Sharon I."/>
            <person name="Hug L.A."/>
            <person name="Burstein D."/>
            <person name="Emerson J.B."/>
            <person name="Thomas B.C."/>
            <person name="Banfield J.F."/>
        </authorList>
    </citation>
    <scope>NUCLEOTIDE SEQUENCE [LARGE SCALE GENOMIC DNA]</scope>
    <source>
        <strain evidence="2">CG1_02_37_44</strain>
    </source>
</reference>
<keyword evidence="1" id="KW-0812">Transmembrane</keyword>
<evidence type="ECO:0000313" key="2">
    <source>
        <dbReference type="EMBL" id="OIO06981.1"/>
    </source>
</evidence>
<organism evidence="2 3">
    <name type="scientific">Candidatus Falkowbacteria bacterium CG1_02_37_44</name>
    <dbReference type="NCBI Taxonomy" id="1805146"/>
    <lineage>
        <taxon>Bacteria</taxon>
        <taxon>Candidatus Falkowiibacteriota</taxon>
    </lineage>
</organism>
<proteinExistence type="predicted"/>
<evidence type="ECO:0000256" key="1">
    <source>
        <dbReference type="SAM" id="Phobius"/>
    </source>
</evidence>
<dbReference type="EMBL" id="MNUU01000062">
    <property type="protein sequence ID" value="OIO06981.1"/>
    <property type="molecule type" value="Genomic_DNA"/>
</dbReference>
<dbReference type="Proteomes" id="UP000183192">
    <property type="component" value="Unassembled WGS sequence"/>
</dbReference>
<comment type="caution">
    <text evidence="2">The sequence shown here is derived from an EMBL/GenBank/DDBJ whole genome shotgun (WGS) entry which is preliminary data.</text>
</comment>
<keyword evidence="1" id="KW-0472">Membrane</keyword>
<sequence>MPPPIIFSRLAAPPPAVQGIVYQDPAPALLARSNLRAAAGAEAIKIFPTQLRQRYRPRPVKVRAVPPASFKAALMIYTASRVKLLNKLLSMNQRVFMNIINGLILTAIIRLYMIN</sequence>
<accession>A0A1J4T811</accession>
<keyword evidence="1" id="KW-1133">Transmembrane helix</keyword>
<dbReference type="AlphaFoldDB" id="A0A1J4T811"/>
<protein>
    <submittedName>
        <fullName evidence="2">Uncharacterized protein</fullName>
    </submittedName>
</protein>